<sequence>MAQIYGYDLAFVSASATESPSSPFSPKINSSPHLSRLFHTSASSLTEETVGPNQYTLEIIALPPGPTLRNHAIQVGVSMYGLSIISKTSRGFIRKASATRESYVAMLTTASALRSEEGHCGTQFGCHRGPRTAKLRSPLAVALHDYAFGRSWVASLFLEEFVWRTCVSTLLVASTSPISFA</sequence>
<comment type="caution">
    <text evidence="1">The sequence shown here is derived from an EMBL/GenBank/DDBJ whole genome shotgun (WGS) entry which is preliminary data.</text>
</comment>
<dbReference type="EMBL" id="AMZH03010591">
    <property type="protein sequence ID" value="RRT54465.1"/>
    <property type="molecule type" value="Genomic_DNA"/>
</dbReference>
<accession>A0A426YRY4</accession>
<name>A0A426YRY4_ENSVE</name>
<evidence type="ECO:0000313" key="1">
    <source>
        <dbReference type="EMBL" id="RRT54465.1"/>
    </source>
</evidence>
<protein>
    <submittedName>
        <fullName evidence="1">Uncharacterized protein</fullName>
    </submittedName>
</protein>
<dbReference type="AlphaFoldDB" id="A0A426YRY4"/>
<proteinExistence type="predicted"/>
<dbReference type="Proteomes" id="UP000287651">
    <property type="component" value="Unassembled WGS sequence"/>
</dbReference>
<reference evidence="1 2" key="1">
    <citation type="journal article" date="2014" name="Agronomy (Basel)">
        <title>A Draft Genome Sequence for Ensete ventricosum, the Drought-Tolerant Tree Against Hunger.</title>
        <authorList>
            <person name="Harrison J."/>
            <person name="Moore K.A."/>
            <person name="Paszkiewicz K."/>
            <person name="Jones T."/>
            <person name="Grant M."/>
            <person name="Ambacheew D."/>
            <person name="Muzemil S."/>
            <person name="Studholme D.J."/>
        </authorList>
    </citation>
    <scope>NUCLEOTIDE SEQUENCE [LARGE SCALE GENOMIC DNA]</scope>
</reference>
<evidence type="ECO:0000313" key="2">
    <source>
        <dbReference type="Proteomes" id="UP000287651"/>
    </source>
</evidence>
<gene>
    <name evidence="1" type="ORF">B296_00049164</name>
</gene>
<organism evidence="1 2">
    <name type="scientific">Ensete ventricosum</name>
    <name type="common">Abyssinian banana</name>
    <name type="synonym">Musa ensete</name>
    <dbReference type="NCBI Taxonomy" id="4639"/>
    <lineage>
        <taxon>Eukaryota</taxon>
        <taxon>Viridiplantae</taxon>
        <taxon>Streptophyta</taxon>
        <taxon>Embryophyta</taxon>
        <taxon>Tracheophyta</taxon>
        <taxon>Spermatophyta</taxon>
        <taxon>Magnoliopsida</taxon>
        <taxon>Liliopsida</taxon>
        <taxon>Zingiberales</taxon>
        <taxon>Musaceae</taxon>
        <taxon>Ensete</taxon>
    </lineage>
</organism>